<dbReference type="Proteomes" id="UP001064489">
    <property type="component" value="Chromosome 8"/>
</dbReference>
<dbReference type="EMBL" id="JAJSOW010000103">
    <property type="protein sequence ID" value="KAI9174201.1"/>
    <property type="molecule type" value="Genomic_DNA"/>
</dbReference>
<name>A0AAD5NQ33_ACENE</name>
<feature type="domain" description="KNOX1" evidence="3">
    <location>
        <begin position="8"/>
        <end position="41"/>
    </location>
</feature>
<protein>
    <recommendedName>
        <fullName evidence="3">KNOX1 domain-containing protein</fullName>
    </recommendedName>
</protein>
<proteinExistence type="predicted"/>
<evidence type="ECO:0000313" key="5">
    <source>
        <dbReference type="Proteomes" id="UP001064489"/>
    </source>
</evidence>
<gene>
    <name evidence="4" type="ORF">LWI28_013634</name>
</gene>
<evidence type="ECO:0000256" key="2">
    <source>
        <dbReference type="ARBA" id="ARBA00023242"/>
    </source>
</evidence>
<evidence type="ECO:0000313" key="4">
    <source>
        <dbReference type="EMBL" id="KAI9174201.1"/>
    </source>
</evidence>
<comment type="subcellular location">
    <subcellularLocation>
        <location evidence="1">Nucleus</location>
    </subcellularLocation>
</comment>
<keyword evidence="5" id="KW-1185">Reference proteome</keyword>
<evidence type="ECO:0000256" key="1">
    <source>
        <dbReference type="ARBA" id="ARBA00004123"/>
    </source>
</evidence>
<organism evidence="4 5">
    <name type="scientific">Acer negundo</name>
    <name type="common">Box elder</name>
    <dbReference type="NCBI Taxonomy" id="4023"/>
    <lineage>
        <taxon>Eukaryota</taxon>
        <taxon>Viridiplantae</taxon>
        <taxon>Streptophyta</taxon>
        <taxon>Embryophyta</taxon>
        <taxon>Tracheophyta</taxon>
        <taxon>Spermatophyta</taxon>
        <taxon>Magnoliopsida</taxon>
        <taxon>eudicotyledons</taxon>
        <taxon>Gunneridae</taxon>
        <taxon>Pentapetalae</taxon>
        <taxon>rosids</taxon>
        <taxon>malvids</taxon>
        <taxon>Sapindales</taxon>
        <taxon>Sapindaceae</taxon>
        <taxon>Hippocastanoideae</taxon>
        <taxon>Acereae</taxon>
        <taxon>Acer</taxon>
    </lineage>
</organism>
<comment type="caution">
    <text evidence="4">The sequence shown here is derived from an EMBL/GenBank/DDBJ whole genome shotgun (WGS) entry which is preliminary data.</text>
</comment>
<evidence type="ECO:0000259" key="3">
    <source>
        <dbReference type="Pfam" id="PF03790"/>
    </source>
</evidence>
<dbReference type="GO" id="GO:0005634">
    <property type="term" value="C:nucleus"/>
    <property type="evidence" value="ECO:0007669"/>
    <property type="project" value="UniProtKB-SubCell"/>
</dbReference>
<dbReference type="Pfam" id="PF03790">
    <property type="entry name" value="KNOX1"/>
    <property type="match status" value="1"/>
</dbReference>
<accession>A0AAD5NQ33</accession>
<dbReference type="AlphaFoldDB" id="A0AAD5NQ33"/>
<dbReference type="GO" id="GO:0003677">
    <property type="term" value="F:DNA binding"/>
    <property type="evidence" value="ECO:0007669"/>
    <property type="project" value="InterPro"/>
</dbReference>
<keyword evidence="2" id="KW-0539">Nucleus</keyword>
<reference evidence="4" key="1">
    <citation type="journal article" date="2022" name="Plant J.">
        <title>Strategies of tolerance reflected in two North American maple genomes.</title>
        <authorList>
            <person name="McEvoy S.L."/>
            <person name="Sezen U.U."/>
            <person name="Trouern-Trend A."/>
            <person name="McMahon S.M."/>
            <person name="Schaberg P.G."/>
            <person name="Yang J."/>
            <person name="Wegrzyn J.L."/>
            <person name="Swenson N.G."/>
        </authorList>
    </citation>
    <scope>NUCLEOTIDE SEQUENCE</scope>
    <source>
        <strain evidence="4">91603</strain>
    </source>
</reference>
<reference evidence="4" key="2">
    <citation type="submission" date="2023-02" db="EMBL/GenBank/DDBJ databases">
        <authorList>
            <person name="Swenson N.G."/>
            <person name="Wegrzyn J.L."/>
            <person name="Mcevoy S.L."/>
        </authorList>
    </citation>
    <scope>NUCLEOTIDE SEQUENCE</scope>
    <source>
        <strain evidence="4">91603</strain>
        <tissue evidence="4">Leaf</tissue>
    </source>
</reference>
<sequence>MNSEDSWPPFVQLLSAHVFCLQIATRVDQLPRIDAQLSQSHDVLAKYTAVAENGLDPFMVFLVLNNNIND</sequence>
<dbReference type="InterPro" id="IPR005540">
    <property type="entry name" value="KNOX1"/>
</dbReference>